<evidence type="ECO:0000256" key="1">
    <source>
        <dbReference type="SAM" id="Phobius"/>
    </source>
</evidence>
<dbReference type="VEuPathDB" id="PiroplasmaDB:BBBOND_0108690"/>
<protein>
    <submittedName>
        <fullName evidence="2">Uncharacterized protein</fullName>
    </submittedName>
</protein>
<keyword evidence="3" id="KW-1185">Reference proteome</keyword>
<organism evidence="2 3">
    <name type="scientific">Babesia bigemina</name>
    <dbReference type="NCBI Taxonomy" id="5866"/>
    <lineage>
        <taxon>Eukaryota</taxon>
        <taxon>Sar</taxon>
        <taxon>Alveolata</taxon>
        <taxon>Apicomplexa</taxon>
        <taxon>Aconoidasida</taxon>
        <taxon>Piroplasmida</taxon>
        <taxon>Babesiidae</taxon>
        <taxon>Babesia</taxon>
    </lineage>
</organism>
<dbReference type="EMBL" id="LK391707">
    <property type="protein sequence ID" value="CDR94571.1"/>
    <property type="molecule type" value="Genomic_DNA"/>
</dbReference>
<dbReference type="RefSeq" id="XP_012766757.1">
    <property type="nucleotide sequence ID" value="XM_012911303.1"/>
</dbReference>
<dbReference type="GeneID" id="24563112"/>
<keyword evidence="1" id="KW-0812">Transmembrane</keyword>
<accession>A0A061D181</accession>
<feature type="transmembrane region" description="Helical" evidence="1">
    <location>
        <begin position="420"/>
        <end position="447"/>
    </location>
</feature>
<keyword evidence="1" id="KW-0472">Membrane</keyword>
<dbReference type="Proteomes" id="UP000033188">
    <property type="component" value="Chromosome 1"/>
</dbReference>
<evidence type="ECO:0000313" key="2">
    <source>
        <dbReference type="EMBL" id="CDR94571.1"/>
    </source>
</evidence>
<dbReference type="OrthoDB" id="366203at2759"/>
<dbReference type="KEGG" id="bbig:BBBOND_0108690"/>
<proteinExistence type="predicted"/>
<evidence type="ECO:0000313" key="3">
    <source>
        <dbReference type="Proteomes" id="UP000033188"/>
    </source>
</evidence>
<name>A0A061D181_BABBI</name>
<dbReference type="AlphaFoldDB" id="A0A061D181"/>
<gene>
    <name evidence="2" type="ORF">BBBOND_0108690</name>
</gene>
<sequence>MYQGPFTTTIDEPALEIAVINKPIKDGFMAKTAVSMTEFLRLYCSIPLAIVALIAMKRYIGSIVSRFVLTRRNIEEGRYFWVKNTDVFDQHAQRKYSYYEGSDTDQVVSDVKAYQAYKTDGFWTNRSCYLLSTQLCNTYVLNIPCYSDVRFTTQMFPAVNRRFCVLTAEIKEVDLYETDMPLEGEYSPVSHTDYDILNETTASLELNVPDVVDVYPWDGPTPNTASSAVQPANPSVVKKRASPQKYQNVSPYGGLDGETPLWVQLDYIMRIDPRFWNKVIAAVDARHITYFITYNLVKNTARFSQDVIFNGVSKMRTVVQSRVNQLRADDSDSIGIFHRNMRQPLIGEAYAALKVFDGSPVGSEGSGTTSLHTDRNTRSSRDGLLRADNYFSLVCMLLGLSFTTLATLENTNSKWILAQNIILGIAIAYATLSTLAFVVDTAAIFWFEQDTDVPYSNVQVVVKDANAKVVDVIPADCRKPIDVALVTINNEQVTLMRSHEAYRTPTIAVSLEHVEYSSWYVPYITIAYLSNAADADAINQSQANRRFLKAHLLSRFSPRIAHSLARCVLPSTLCPMVLRKIVNHVADNPQYQCFCFYVAV</sequence>
<keyword evidence="1" id="KW-1133">Transmembrane helix</keyword>
<feature type="transmembrane region" description="Helical" evidence="1">
    <location>
        <begin position="390"/>
        <end position="408"/>
    </location>
</feature>
<reference evidence="3" key="1">
    <citation type="journal article" date="2014" name="Nucleic Acids Res.">
        <title>The evolutionary dynamics of variant antigen genes in Babesia reveal a history of genomic innovation underlying host-parasite interaction.</title>
        <authorList>
            <person name="Jackson A.P."/>
            <person name="Otto T.D."/>
            <person name="Darby A."/>
            <person name="Ramaprasad A."/>
            <person name="Xia D."/>
            <person name="Echaide I.E."/>
            <person name="Farber M."/>
            <person name="Gahlot S."/>
            <person name="Gamble J."/>
            <person name="Gupta D."/>
            <person name="Gupta Y."/>
            <person name="Jackson L."/>
            <person name="Malandrin L."/>
            <person name="Malas T.B."/>
            <person name="Moussa E."/>
            <person name="Nair M."/>
            <person name="Reid A.J."/>
            <person name="Sanders M."/>
            <person name="Sharma J."/>
            <person name="Tracey A."/>
            <person name="Quail M.A."/>
            <person name="Weir W."/>
            <person name="Wastling J.M."/>
            <person name="Hall N."/>
            <person name="Willadsen P."/>
            <person name="Lingelbach K."/>
            <person name="Shiels B."/>
            <person name="Tait A."/>
            <person name="Berriman M."/>
            <person name="Allred D.R."/>
            <person name="Pain A."/>
        </authorList>
    </citation>
    <scope>NUCLEOTIDE SEQUENCE [LARGE SCALE GENOMIC DNA]</scope>
    <source>
        <strain evidence="3">Bond</strain>
    </source>
</reference>
<feature type="transmembrane region" description="Helical" evidence="1">
    <location>
        <begin position="39"/>
        <end position="56"/>
    </location>
</feature>